<dbReference type="FunFam" id="3.40.30.10:FF:000013">
    <property type="entry name" value="Blast:Protein SCO1 homolog, mitochondrial"/>
    <property type="match status" value="1"/>
</dbReference>
<dbReference type="EMBL" id="HG996471">
    <property type="protein sequence ID" value="CAG1845199.1"/>
    <property type="molecule type" value="Genomic_DNA"/>
</dbReference>
<dbReference type="SUPFAM" id="SSF52833">
    <property type="entry name" value="Thioredoxin-like"/>
    <property type="match status" value="1"/>
</dbReference>
<dbReference type="PANTHER" id="PTHR12151">
    <property type="entry name" value="ELECTRON TRANSPORT PROTIN SCO1/SENC FAMILY MEMBER"/>
    <property type="match status" value="1"/>
</dbReference>
<dbReference type="InterPro" id="IPR036249">
    <property type="entry name" value="Thioredoxin-like_sf"/>
</dbReference>
<accession>A0A8D7AA04</accession>
<keyword evidence="2" id="KW-1133">Transmembrane helix</keyword>
<feature type="transmembrane region" description="Helical" evidence="2">
    <location>
        <begin position="65"/>
        <end position="86"/>
    </location>
</feature>
<name>A0A8D7AA04_MUSAM</name>
<protein>
    <submittedName>
        <fullName evidence="3">(wild Malaysian banana) hypothetical protein</fullName>
    </submittedName>
</protein>
<reference evidence="3" key="1">
    <citation type="submission" date="2021-03" db="EMBL/GenBank/DDBJ databases">
        <authorList>
            <consortium name="Genoscope - CEA"/>
            <person name="William W."/>
        </authorList>
    </citation>
    <scope>NUCLEOTIDE SEQUENCE</scope>
    <source>
        <strain evidence="3">Doubled-haploid Pahang</strain>
    </source>
</reference>
<proteinExistence type="inferred from homology"/>
<keyword evidence="2" id="KW-0472">Membrane</keyword>
<dbReference type="Gene3D" id="3.40.30.10">
    <property type="entry name" value="Glutaredoxin"/>
    <property type="match status" value="1"/>
</dbReference>
<dbReference type="CDD" id="cd02968">
    <property type="entry name" value="SCO"/>
    <property type="match status" value="1"/>
</dbReference>
<sequence length="275" mass="31257">MIRSALCSLSLRSALNVSSPSPWRPRFYPSQKFEPRCYTNGSNFGNHKLPKQVLENDEPLASRSWIAYVIPTAVLLIAGTGLYVHYNDEKRAILKGSEQSIVYERNNVNRPAIGGPFKLFDTENNSVTESTFQGNWVLMYFGYTSSPDVGPEEVKKMADVIKVLAESEYNFKIKPVFISIDPQRDTCAQVKAYLKEFDPRIIGLTGPVSSVRQAAQEYRVFFRKVDEEGQDYLVESSNNMYLLDPNMEVVRFFGVEYDARQLADAIMMEVNKASR</sequence>
<comment type="similarity">
    <text evidence="1">Belongs to the SCO1/2 family.</text>
</comment>
<evidence type="ECO:0000313" key="3">
    <source>
        <dbReference type="EMBL" id="CAG1845199.1"/>
    </source>
</evidence>
<dbReference type="AlphaFoldDB" id="A0A8D7AA04"/>
<organism evidence="3">
    <name type="scientific">Musa acuminata subsp. malaccensis</name>
    <name type="common">Wild banana</name>
    <name type="synonym">Musa malaccensis</name>
    <dbReference type="NCBI Taxonomy" id="214687"/>
    <lineage>
        <taxon>Eukaryota</taxon>
        <taxon>Viridiplantae</taxon>
        <taxon>Streptophyta</taxon>
        <taxon>Embryophyta</taxon>
        <taxon>Tracheophyta</taxon>
        <taxon>Spermatophyta</taxon>
        <taxon>Magnoliopsida</taxon>
        <taxon>Liliopsida</taxon>
        <taxon>Zingiberales</taxon>
        <taxon>Musaceae</taxon>
        <taxon>Musa</taxon>
    </lineage>
</organism>
<evidence type="ECO:0000256" key="2">
    <source>
        <dbReference type="SAM" id="Phobius"/>
    </source>
</evidence>
<gene>
    <name evidence="3" type="ORF">GSMUA_149940.1</name>
</gene>
<dbReference type="Pfam" id="PF02630">
    <property type="entry name" value="SCO1-SenC"/>
    <property type="match status" value="1"/>
</dbReference>
<keyword evidence="2" id="KW-0812">Transmembrane</keyword>
<evidence type="ECO:0000256" key="1">
    <source>
        <dbReference type="ARBA" id="ARBA00010996"/>
    </source>
</evidence>
<dbReference type="InterPro" id="IPR003782">
    <property type="entry name" value="SCO1/SenC"/>
</dbReference>
<dbReference type="PANTHER" id="PTHR12151:SF1">
    <property type="entry name" value="PROTEIN SCO1 HOMOLOG 2, MITOCHONDRIAL"/>
    <property type="match status" value="1"/>
</dbReference>